<dbReference type="InterPro" id="IPR016187">
    <property type="entry name" value="CTDL_fold"/>
</dbReference>
<reference evidence="3 4" key="1">
    <citation type="submission" date="2018-08" db="EMBL/GenBank/DDBJ databases">
        <title>A genome reference for cultivated species of the human gut microbiota.</title>
        <authorList>
            <person name="Zou Y."/>
            <person name="Xue W."/>
            <person name="Luo G."/>
        </authorList>
    </citation>
    <scope>NUCLEOTIDE SEQUENCE [LARGE SCALE GENOMIC DNA]</scope>
    <source>
        <strain evidence="3 4">AM27-11</strain>
    </source>
</reference>
<dbReference type="InterPro" id="IPR016186">
    <property type="entry name" value="C-type_lectin-like/link_sf"/>
</dbReference>
<comment type="caution">
    <text evidence="3">The sequence shown here is derived from an EMBL/GenBank/DDBJ whole genome shotgun (WGS) entry which is preliminary data.</text>
</comment>
<evidence type="ECO:0000313" key="3">
    <source>
        <dbReference type="EMBL" id="RHE98254.1"/>
    </source>
</evidence>
<evidence type="ECO:0000256" key="2">
    <source>
        <dbReference type="SAM" id="SignalP"/>
    </source>
</evidence>
<feature type="compositionally biased region" description="Low complexity" evidence="1">
    <location>
        <begin position="93"/>
        <end position="130"/>
    </location>
</feature>
<dbReference type="RefSeq" id="WP_118588021.1">
    <property type="nucleotide sequence ID" value="NZ_QRVS01000066.1"/>
</dbReference>
<gene>
    <name evidence="3" type="ORF">DW707_08100</name>
</gene>
<dbReference type="EMBL" id="QSKW01000010">
    <property type="protein sequence ID" value="RHE98254.1"/>
    <property type="molecule type" value="Genomic_DNA"/>
</dbReference>
<organism evidence="3 4">
    <name type="scientific">Roseburia inulinivorans</name>
    <dbReference type="NCBI Taxonomy" id="360807"/>
    <lineage>
        <taxon>Bacteria</taxon>
        <taxon>Bacillati</taxon>
        <taxon>Bacillota</taxon>
        <taxon>Clostridia</taxon>
        <taxon>Lachnospirales</taxon>
        <taxon>Lachnospiraceae</taxon>
        <taxon>Roseburia</taxon>
    </lineage>
</organism>
<dbReference type="Proteomes" id="UP000286271">
    <property type="component" value="Unassembled WGS sequence"/>
</dbReference>
<dbReference type="SUPFAM" id="SSF56436">
    <property type="entry name" value="C-type lectin-like"/>
    <property type="match status" value="1"/>
</dbReference>
<dbReference type="Gene3D" id="3.10.100.10">
    <property type="entry name" value="Mannose-Binding Protein A, subunit A"/>
    <property type="match status" value="1"/>
</dbReference>
<feature type="signal peptide" evidence="2">
    <location>
        <begin position="1"/>
        <end position="28"/>
    </location>
</feature>
<feature type="region of interest" description="Disordered" evidence="1">
    <location>
        <begin position="88"/>
        <end position="218"/>
    </location>
</feature>
<keyword evidence="2" id="KW-0732">Signal</keyword>
<protein>
    <submittedName>
        <fullName evidence="3">Uncharacterized protein</fullName>
    </submittedName>
</protein>
<proteinExistence type="predicted"/>
<feature type="chain" id="PRO_5043189215" evidence="2">
    <location>
        <begin position="29"/>
        <end position="614"/>
    </location>
</feature>
<dbReference type="CDD" id="cd00037">
    <property type="entry name" value="CLECT"/>
    <property type="match status" value="1"/>
</dbReference>
<feature type="compositionally biased region" description="Low complexity" evidence="1">
    <location>
        <begin position="169"/>
        <end position="184"/>
    </location>
</feature>
<sequence length="614" mass="66290">MRRTKANRALTFVMAAALLIGSIHGVGAKEQSKAYDAPELTLTQGVTDYDLTEGITYDSEKYTLSVTDTGNFDINVAGDYEISYALTEKESSVSETESVENTESADIIESTETVSGTETVDTTETIENTDQTPEGDDQTSGTDTADQDKPDQPADEDEADSAKAPADSGNAGQTQGTSTGAGEAQESENQNDGNTDTVKEESSDTDTVNITEEQTPKAANATQEVINFSRTVKVVAAEEPVESYAVNEGIATYANVQGNYTVNLGTPVWTDKTQQKFQYTNVKIDTGSDDISLMTITLSNGKLPDVILNDATVKDDYGRSATWIFMDKKSSQEIEKKIQNMTFDYVKDMNVYVSINANENEGFDSNLDNLKLTQWSKNGHFYLYVKEKVSWTIAYDRAKDYKLGGERGYLATIITNDELSYILTLQTGQTWTAGTRLIMKDGSIINDTPFKRITNGIVKYGQDYYWAAGPETGAKIVSLWGSGEPNRAPISYAALNGTIADVQGQESCVMVRNTNIKTLNDIIEGNVPGNTDITAGGFFVEFGGYADGADPGQPDNTKKGETNVLVAPMDAEAVINGVKYAPLADALDTAQAGDTVEIVKDNVTAVTGGTLKKV</sequence>
<accession>A0A412K5P7</accession>
<dbReference type="AlphaFoldDB" id="A0A412K5P7"/>
<name>A0A412K5P7_9FIRM</name>
<evidence type="ECO:0000313" key="4">
    <source>
        <dbReference type="Proteomes" id="UP000286271"/>
    </source>
</evidence>
<feature type="compositionally biased region" description="Polar residues" evidence="1">
    <location>
        <begin position="187"/>
        <end position="196"/>
    </location>
</feature>
<evidence type="ECO:0000256" key="1">
    <source>
        <dbReference type="SAM" id="MobiDB-lite"/>
    </source>
</evidence>